<dbReference type="InterPro" id="IPR004044">
    <property type="entry name" value="KH_dom_type_2"/>
</dbReference>
<dbReference type="PROSITE" id="PS50084">
    <property type="entry name" value="KH_TYPE_1"/>
    <property type="match status" value="1"/>
</dbReference>
<dbReference type="Pfam" id="PF02562">
    <property type="entry name" value="PhoH"/>
    <property type="match status" value="1"/>
</dbReference>
<evidence type="ECO:0000256" key="3">
    <source>
        <dbReference type="PROSITE-ProRule" id="PRU00117"/>
    </source>
</evidence>
<dbReference type="SUPFAM" id="SSF54814">
    <property type="entry name" value="Prokaryotic type KH domain (KH-domain type II)"/>
    <property type="match status" value="1"/>
</dbReference>
<keyword evidence="2" id="KW-0067">ATP-binding</keyword>
<dbReference type="GO" id="GO:0005524">
    <property type="term" value="F:ATP binding"/>
    <property type="evidence" value="ECO:0007669"/>
    <property type="project" value="UniProtKB-KW"/>
</dbReference>
<dbReference type="Gene3D" id="3.40.50.300">
    <property type="entry name" value="P-loop containing nucleotide triphosphate hydrolases"/>
    <property type="match status" value="1"/>
</dbReference>
<evidence type="ECO:0000259" key="4">
    <source>
        <dbReference type="Pfam" id="PF02562"/>
    </source>
</evidence>
<evidence type="ECO:0000256" key="2">
    <source>
        <dbReference type="ARBA" id="ARBA00022840"/>
    </source>
</evidence>
<reference evidence="6" key="1">
    <citation type="journal article" date="2020" name="mSystems">
        <title>Genome- and Community-Level Interaction Insights into Carbon Utilization and Element Cycling Functions of Hydrothermarchaeota in Hydrothermal Sediment.</title>
        <authorList>
            <person name="Zhou Z."/>
            <person name="Liu Y."/>
            <person name="Xu W."/>
            <person name="Pan J."/>
            <person name="Luo Z.H."/>
            <person name="Li M."/>
        </authorList>
    </citation>
    <scope>NUCLEOTIDE SEQUENCE [LARGE SCALE GENOMIC DNA]</scope>
    <source>
        <strain evidence="6">SpSt-642</strain>
    </source>
</reference>
<protein>
    <submittedName>
        <fullName evidence="6">PhoH family protein</fullName>
    </submittedName>
</protein>
<dbReference type="AlphaFoldDB" id="A0A7C4HA39"/>
<feature type="domain" description="KH type-2" evidence="5">
    <location>
        <begin position="254"/>
        <end position="302"/>
    </location>
</feature>
<comment type="caution">
    <text evidence="6">The sequence shown here is derived from an EMBL/GenBank/DDBJ whole genome shotgun (WGS) entry which is preliminary data.</text>
</comment>
<dbReference type="InterPro" id="IPR051451">
    <property type="entry name" value="PhoH2-like"/>
</dbReference>
<dbReference type="PANTHER" id="PTHR30473:SF2">
    <property type="entry name" value="PIN DOMAIN-CONTAINING PROTEIN"/>
    <property type="match status" value="1"/>
</dbReference>
<dbReference type="PANTHER" id="PTHR30473">
    <property type="entry name" value="PROTEIN PHOH"/>
    <property type="match status" value="1"/>
</dbReference>
<feature type="domain" description="PhoH-like protein" evidence="4">
    <location>
        <begin position="11"/>
        <end position="213"/>
    </location>
</feature>
<dbReference type="InterPro" id="IPR009019">
    <property type="entry name" value="KH_sf_prok-type"/>
</dbReference>
<evidence type="ECO:0000259" key="5">
    <source>
        <dbReference type="Pfam" id="PF07650"/>
    </source>
</evidence>
<organism evidence="6">
    <name type="scientific">Staphylothermus marinus</name>
    <dbReference type="NCBI Taxonomy" id="2280"/>
    <lineage>
        <taxon>Archaea</taxon>
        <taxon>Thermoproteota</taxon>
        <taxon>Thermoprotei</taxon>
        <taxon>Desulfurococcales</taxon>
        <taxon>Desulfurococcaceae</taxon>
        <taxon>Staphylothermus</taxon>
    </lineage>
</organism>
<proteinExistence type="predicted"/>
<dbReference type="GO" id="GO:0005829">
    <property type="term" value="C:cytosol"/>
    <property type="evidence" value="ECO:0007669"/>
    <property type="project" value="TreeGrafter"/>
</dbReference>
<dbReference type="InterPro" id="IPR003714">
    <property type="entry name" value="PhoH"/>
</dbReference>
<dbReference type="SUPFAM" id="SSF52540">
    <property type="entry name" value="P-loop containing nucleoside triphosphate hydrolases"/>
    <property type="match status" value="1"/>
</dbReference>
<accession>A0A7C4HA39</accession>
<dbReference type="Pfam" id="PF07650">
    <property type="entry name" value="KH_2"/>
    <property type="match status" value="1"/>
</dbReference>
<dbReference type="EMBL" id="DTBJ01000057">
    <property type="protein sequence ID" value="HGM59263.1"/>
    <property type="molecule type" value="Genomic_DNA"/>
</dbReference>
<sequence>MNNAEKLFDKLKPLTPGQEEIKKALFDKKYEIIGLFGPTGSGKSLFAIIYGINSVLNNEYSRFILSRPVVDIVSGKELTAADIGELYYKLATDYLRDILTGFIDWSIVEDLMKNGRIIVADTHYLRGRTFDDSIIFLDDSQCIPVESAIEIMIRIGNNSRFIVAGDPVFQRTIGSRDSASMLREILLGEESAKVIDLGLKDIVRPGAKRGIRLLLETWMRSRSLSESEKQLLESVKLHAPDADIVTIVEFIDEKKNFNIQSEHTPDALIVAKEGYLGRVIGKGGERIEAVEADTGLKIRAIELTLDFKPLIRAVHPVSWVYKSVIDADFAGPELVVKVETDAYGAFVGQKGFHVKFLDSITKKLMGVGIRVIEVKTQKETHREKKKKVDKN</sequence>
<keyword evidence="3" id="KW-0694">RNA-binding</keyword>
<evidence type="ECO:0000313" key="6">
    <source>
        <dbReference type="EMBL" id="HGM59263.1"/>
    </source>
</evidence>
<keyword evidence="1" id="KW-0547">Nucleotide-binding</keyword>
<name>A0A7C4HA39_STAMA</name>
<dbReference type="GO" id="GO:0003723">
    <property type="term" value="F:RNA binding"/>
    <property type="evidence" value="ECO:0007669"/>
    <property type="project" value="UniProtKB-UniRule"/>
</dbReference>
<dbReference type="InterPro" id="IPR027417">
    <property type="entry name" value="P-loop_NTPase"/>
</dbReference>
<gene>
    <name evidence="6" type="ORF">ENU14_06750</name>
</gene>
<evidence type="ECO:0000256" key="1">
    <source>
        <dbReference type="ARBA" id="ARBA00022741"/>
    </source>
</evidence>